<sequence length="582" mass="62090">MSSPEEPSNPPAAAPAEDDYDADFEQEEAVVEEPGPQDVPSAVETEDSKPALDATDEVVEEPSQKGEEEAVVAEPEKTAVAEEPQAWELLRDDILKGEEPLEGLITKASLENLQHVLAWSVQEGRVDVVQAAFKDARMSPDANDPSGDPWLVSALRQRPSDQPLVEALLAAGAPAAVGAEFVNSLDHIPARSHAGVESQSGTSPPEGTATAPATPRRGSVIEEPTADRAMTTPNSPVATQVSPRNRMIMSTVSATRTKRFQGNGAYIVSLSNFGTAPKWTLGGRNFYSRSHDNPGPGTYSPRVVITNPKMKDAPKYGFGSSKRFNRRTNDMPGPAKYCPNDPVLAPGFSYGFGTSKRPSIGASTKAAQQPGPGAYKAPADPGSRGPQYTLRARTAKDTIGVSKTTIKNPGPGAYSPTSVLKEHHGYSFGHSSGSTTGKRALKVPGPGAYSVDDHRQTGSSSPAFSMSSRPASGGSHAFIDEQIVHERHTGISRIHEQMSISLSKVQQVSDMFRDLAVMVSDQGQQISSVENSVDTTVRDSKGACGGYGDPCHDNCGSQTAGLHKHRFRLIEMMRTSGNEYEW</sequence>
<evidence type="ECO:0000313" key="4">
    <source>
        <dbReference type="Proteomes" id="UP000007800"/>
    </source>
</evidence>
<dbReference type="InterPro" id="IPR010989">
    <property type="entry name" value="SNARE"/>
</dbReference>
<dbReference type="PROSITE" id="PS50192">
    <property type="entry name" value="T_SNARE"/>
    <property type="match status" value="1"/>
</dbReference>
<feature type="compositionally biased region" description="Low complexity" evidence="1">
    <location>
        <begin position="201"/>
        <end position="218"/>
    </location>
</feature>
<dbReference type="GO" id="GO:0016192">
    <property type="term" value="P:vesicle-mediated transport"/>
    <property type="evidence" value="ECO:0007669"/>
    <property type="project" value="InterPro"/>
</dbReference>
<feature type="region of interest" description="Disordered" evidence="1">
    <location>
        <begin position="452"/>
        <end position="472"/>
    </location>
</feature>
<dbReference type="SUPFAM" id="SSF47661">
    <property type="entry name" value="t-snare proteins"/>
    <property type="match status" value="1"/>
</dbReference>
<proteinExistence type="predicted"/>
<dbReference type="InterPro" id="IPR000727">
    <property type="entry name" value="T_SNARE_dom"/>
</dbReference>
<reference evidence="3 4" key="1">
    <citation type="submission" date="2008-07" db="EMBL/GenBank/DDBJ databases">
        <authorList>
            <person name="El-Sayed N."/>
            <person name="Caler E."/>
            <person name="Inman J."/>
            <person name="Amedeo P."/>
            <person name="Hass B."/>
            <person name="Wortman J."/>
        </authorList>
    </citation>
    <scope>NUCLEOTIDE SEQUENCE [LARGE SCALE GENOMIC DNA]</scope>
    <source>
        <strain evidence="4">ATCC 50983 / TXsc</strain>
    </source>
</reference>
<feature type="compositionally biased region" description="Basic and acidic residues" evidence="1">
    <location>
        <begin position="62"/>
        <end position="80"/>
    </location>
</feature>
<feature type="region of interest" description="Disordered" evidence="1">
    <location>
        <begin position="192"/>
        <end position="239"/>
    </location>
</feature>
<name>C5LAJ2_PERM5</name>
<feature type="compositionally biased region" description="Acidic residues" evidence="1">
    <location>
        <begin position="16"/>
        <end position="31"/>
    </location>
</feature>
<evidence type="ECO:0000256" key="1">
    <source>
        <dbReference type="SAM" id="MobiDB-lite"/>
    </source>
</evidence>
<gene>
    <name evidence="3" type="ORF">Pmar_PMAR006259</name>
</gene>
<keyword evidence="4" id="KW-1185">Reference proteome</keyword>
<dbReference type="RefSeq" id="XP_002774632.1">
    <property type="nucleotide sequence ID" value="XM_002774586.1"/>
</dbReference>
<feature type="region of interest" description="Disordered" evidence="1">
    <location>
        <begin position="1"/>
        <end position="84"/>
    </location>
</feature>
<dbReference type="AlphaFoldDB" id="C5LAJ2"/>
<dbReference type="GeneID" id="9055428"/>
<evidence type="ECO:0000313" key="3">
    <source>
        <dbReference type="EMBL" id="EER06448.1"/>
    </source>
</evidence>
<dbReference type="CDD" id="cd15840">
    <property type="entry name" value="SNARE_Qa"/>
    <property type="match status" value="1"/>
</dbReference>
<feature type="region of interest" description="Disordered" evidence="1">
    <location>
        <begin position="359"/>
        <end position="386"/>
    </location>
</feature>
<dbReference type="InParanoid" id="C5LAJ2"/>
<feature type="compositionally biased region" description="Low complexity" evidence="1">
    <location>
        <begin position="459"/>
        <end position="472"/>
    </location>
</feature>
<dbReference type="Gene3D" id="1.20.5.110">
    <property type="match status" value="1"/>
</dbReference>
<accession>C5LAJ2</accession>
<protein>
    <recommendedName>
        <fullName evidence="2">t-SNARE coiled-coil homology domain-containing protein</fullName>
    </recommendedName>
</protein>
<dbReference type="Pfam" id="PF07004">
    <property type="entry name" value="SHIPPO-rpt"/>
    <property type="match status" value="4"/>
</dbReference>
<dbReference type="EMBL" id="GG680729">
    <property type="protein sequence ID" value="EER06448.1"/>
    <property type="molecule type" value="Genomic_DNA"/>
</dbReference>
<dbReference type="InterPro" id="IPR010736">
    <property type="entry name" value="SHIPPO-rpt"/>
</dbReference>
<evidence type="ECO:0000259" key="2">
    <source>
        <dbReference type="PROSITE" id="PS50192"/>
    </source>
</evidence>
<organism evidence="4">
    <name type="scientific">Perkinsus marinus (strain ATCC 50983 / TXsc)</name>
    <dbReference type="NCBI Taxonomy" id="423536"/>
    <lineage>
        <taxon>Eukaryota</taxon>
        <taxon>Sar</taxon>
        <taxon>Alveolata</taxon>
        <taxon>Perkinsozoa</taxon>
        <taxon>Perkinsea</taxon>
        <taxon>Perkinsida</taxon>
        <taxon>Perkinsidae</taxon>
        <taxon>Perkinsus</taxon>
    </lineage>
</organism>
<dbReference type="Proteomes" id="UP000007800">
    <property type="component" value="Unassembled WGS sequence"/>
</dbReference>
<feature type="domain" description="T-SNARE coiled-coil homology" evidence="2">
    <location>
        <begin position="488"/>
        <end position="536"/>
    </location>
</feature>
<dbReference type="PANTHER" id="PTHR21580:SF28">
    <property type="entry name" value="BOREALIN N-TERMINAL DOMAIN-CONTAINING PROTEIN-RELATED"/>
    <property type="match status" value="1"/>
</dbReference>
<dbReference type="InterPro" id="IPR051291">
    <property type="entry name" value="CIMAP"/>
</dbReference>
<dbReference type="PANTHER" id="PTHR21580">
    <property type="entry name" value="SHIPPO-1-RELATED"/>
    <property type="match status" value="1"/>
</dbReference>
<dbReference type="OrthoDB" id="445580at2759"/>
<dbReference type="GO" id="GO:0016020">
    <property type="term" value="C:membrane"/>
    <property type="evidence" value="ECO:0007669"/>
    <property type="project" value="InterPro"/>
</dbReference>